<dbReference type="PATRIC" id="fig|1423739.3.peg.2718"/>
<dbReference type="InterPro" id="IPR026891">
    <property type="entry name" value="Fn3-like"/>
</dbReference>
<protein>
    <submittedName>
        <fullName evidence="6">Glycosyl hydrolase family 3 protein</fullName>
    </submittedName>
</protein>
<gene>
    <name evidence="6" type="ORF">FC85_GL002621</name>
</gene>
<dbReference type="STRING" id="1423739.FC85_GL002621"/>
<dbReference type="PRINTS" id="PR00133">
    <property type="entry name" value="GLHYDRLASE3"/>
</dbReference>
<dbReference type="EMBL" id="AZEY01000029">
    <property type="protein sequence ID" value="KRL67763.1"/>
    <property type="molecule type" value="Genomic_DNA"/>
</dbReference>
<dbReference type="InterPro" id="IPR001764">
    <property type="entry name" value="Glyco_hydro_3_N"/>
</dbReference>
<dbReference type="PROSITE" id="PS00775">
    <property type="entry name" value="GLYCOSYL_HYDROL_F3"/>
    <property type="match status" value="1"/>
</dbReference>
<accession>A0A0R1SNG3</accession>
<feature type="domain" description="Fibronectin type III-like" evidence="5">
    <location>
        <begin position="579"/>
        <end position="649"/>
    </location>
</feature>
<sequence>MAIDPQLINQLTLEEKAALVSGKDFWYTATIDRLNLSPLMMSDGPSGLRKQDASMSGLGLKESIEAVCFPASALTACSFDRQEMNQLGHYLGKAAQAERVGVLLGPGINLKRSPLAGRNFEYFSEDPYLTGELATAYVNGVQNEGVGVSVKHFAANNRENERFTMSSNIDERTLRELYLSAFEKVVKNAHPATIMCSYNQINGTLNSQNHRLLTDILRNEWGFKGLVMSDWGAVADHTAAIKAGLDLEMPGKGDLSTDEIVTAVKKKQLSETTLDRAVSRVLAMIDHWQQQSGDPQKYDMDAQHQFARKLAAKSIVLMKNDHDILPISAVDSIAVIGELAKKPRYQGSGSSHVNAHHLVTPFQAIDQARPETPYAAGYSLSQDEVDHQLIDQAVTIAKRADKVLLFAGYPEQQESEGFDKDNLNLPQSQNQLIEAVAKVNPNTVVILQNGSVLLMPWVHQVAGILETYLAGEAVGEATWDILSGKVTPSGKLAESFPQRLEDTPSYLTFNADPKIENYREGGFVGYRYYDKKQLPVQFPFGFGLSYTNFDYHNLTVSVEDKQVLVSLKVRNTGQRQGEETVQIYVGNHASHVEMAAKQLVDFGKVGLNPGEEAQLSFTLGLRAFSWFNPATENWQVDNGSYEILIGSSSQNIRLHQDISLDWTPVQPLIVNMNTYINVLVDHPELKSALDESGIGEIFDKVMTSDPATAKMFLNMPLRAATTVGVTPEQIQRFLELSNS</sequence>
<dbReference type="Gene3D" id="3.40.50.1700">
    <property type="entry name" value="Glycoside hydrolase family 3 C-terminal domain"/>
    <property type="match status" value="1"/>
</dbReference>
<dbReference type="FunFam" id="2.60.40.10:FF:000495">
    <property type="entry name" value="Periplasmic beta-glucosidase"/>
    <property type="match status" value="1"/>
</dbReference>
<dbReference type="SMART" id="SM01217">
    <property type="entry name" value="Fn3_like"/>
    <property type="match status" value="1"/>
</dbReference>
<evidence type="ECO:0000256" key="1">
    <source>
        <dbReference type="ARBA" id="ARBA00005336"/>
    </source>
</evidence>
<dbReference type="Pfam" id="PF01915">
    <property type="entry name" value="Glyco_hydro_3_C"/>
    <property type="match status" value="1"/>
</dbReference>
<dbReference type="RefSeq" id="WP_057864212.1">
    <property type="nucleotide sequence ID" value="NZ_AZEY01000029.1"/>
</dbReference>
<organism evidence="6 7">
    <name type="scientific">Lentilactobacillus diolivorans DSM 14421</name>
    <dbReference type="NCBI Taxonomy" id="1423739"/>
    <lineage>
        <taxon>Bacteria</taxon>
        <taxon>Bacillati</taxon>
        <taxon>Bacillota</taxon>
        <taxon>Bacilli</taxon>
        <taxon>Lactobacillales</taxon>
        <taxon>Lactobacillaceae</taxon>
        <taxon>Lentilactobacillus</taxon>
    </lineage>
</organism>
<dbReference type="InterPro" id="IPR050288">
    <property type="entry name" value="Cellulose_deg_GH3"/>
</dbReference>
<dbReference type="Gene3D" id="2.60.40.10">
    <property type="entry name" value="Immunoglobulins"/>
    <property type="match status" value="1"/>
</dbReference>
<name>A0A0R1SNG3_9LACO</name>
<keyword evidence="3" id="KW-0119">Carbohydrate metabolism</keyword>
<comment type="similarity">
    <text evidence="1 4">Belongs to the glycosyl hydrolase 3 family.</text>
</comment>
<dbReference type="InterPro" id="IPR036962">
    <property type="entry name" value="Glyco_hydro_3_N_sf"/>
</dbReference>
<keyword evidence="2 4" id="KW-0378">Hydrolase</keyword>
<comment type="caution">
    <text evidence="6">The sequence shown here is derived from an EMBL/GenBank/DDBJ whole genome shotgun (WGS) entry which is preliminary data.</text>
</comment>
<dbReference type="InterPro" id="IPR019800">
    <property type="entry name" value="Glyco_hydro_3_AS"/>
</dbReference>
<dbReference type="InterPro" id="IPR017853">
    <property type="entry name" value="GH"/>
</dbReference>
<dbReference type="Proteomes" id="UP000052013">
    <property type="component" value="Unassembled WGS sequence"/>
</dbReference>
<dbReference type="PANTHER" id="PTHR42715:SF10">
    <property type="entry name" value="BETA-GLUCOSIDASE"/>
    <property type="match status" value="1"/>
</dbReference>
<evidence type="ECO:0000256" key="2">
    <source>
        <dbReference type="ARBA" id="ARBA00022801"/>
    </source>
</evidence>
<dbReference type="InterPro" id="IPR036881">
    <property type="entry name" value="Glyco_hydro_3_C_sf"/>
</dbReference>
<dbReference type="InterPro" id="IPR002772">
    <property type="entry name" value="Glyco_hydro_3_C"/>
</dbReference>
<dbReference type="SUPFAM" id="SSF52279">
    <property type="entry name" value="Beta-D-glucan exohydrolase, C-terminal domain"/>
    <property type="match status" value="1"/>
</dbReference>
<dbReference type="Pfam" id="PF00933">
    <property type="entry name" value="Glyco_hydro_3"/>
    <property type="match status" value="1"/>
</dbReference>
<proteinExistence type="inferred from homology"/>
<dbReference type="PANTHER" id="PTHR42715">
    <property type="entry name" value="BETA-GLUCOSIDASE"/>
    <property type="match status" value="1"/>
</dbReference>
<reference evidence="6 7" key="1">
    <citation type="journal article" date="2015" name="Genome Announc.">
        <title>Expanding the biotechnology potential of lactobacilli through comparative genomics of 213 strains and associated genera.</title>
        <authorList>
            <person name="Sun Z."/>
            <person name="Harris H.M."/>
            <person name="McCann A."/>
            <person name="Guo C."/>
            <person name="Argimon S."/>
            <person name="Zhang W."/>
            <person name="Yang X."/>
            <person name="Jeffery I.B."/>
            <person name="Cooney J.C."/>
            <person name="Kagawa T.F."/>
            <person name="Liu W."/>
            <person name="Song Y."/>
            <person name="Salvetti E."/>
            <person name="Wrobel A."/>
            <person name="Rasinkangas P."/>
            <person name="Parkhill J."/>
            <person name="Rea M.C."/>
            <person name="O'Sullivan O."/>
            <person name="Ritari J."/>
            <person name="Douillard F.P."/>
            <person name="Paul Ross R."/>
            <person name="Yang R."/>
            <person name="Briner A.E."/>
            <person name="Felis G.E."/>
            <person name="de Vos W.M."/>
            <person name="Barrangou R."/>
            <person name="Klaenhammer T.R."/>
            <person name="Caufield P.W."/>
            <person name="Cui Y."/>
            <person name="Zhang H."/>
            <person name="O'Toole P.W."/>
        </authorList>
    </citation>
    <scope>NUCLEOTIDE SEQUENCE [LARGE SCALE GENOMIC DNA]</scope>
    <source>
        <strain evidence="6 7">DSM 14421</strain>
    </source>
</reference>
<dbReference type="Pfam" id="PF14310">
    <property type="entry name" value="Fn3-like"/>
    <property type="match status" value="1"/>
</dbReference>
<dbReference type="SUPFAM" id="SSF51445">
    <property type="entry name" value="(Trans)glycosidases"/>
    <property type="match status" value="1"/>
</dbReference>
<dbReference type="Gene3D" id="3.20.20.300">
    <property type="entry name" value="Glycoside hydrolase, family 3, N-terminal domain"/>
    <property type="match status" value="1"/>
</dbReference>
<evidence type="ECO:0000256" key="4">
    <source>
        <dbReference type="RuleBase" id="RU361161"/>
    </source>
</evidence>
<evidence type="ECO:0000256" key="3">
    <source>
        <dbReference type="ARBA" id="ARBA00023277"/>
    </source>
</evidence>
<dbReference type="GO" id="GO:0008422">
    <property type="term" value="F:beta-glucosidase activity"/>
    <property type="evidence" value="ECO:0007669"/>
    <property type="project" value="UniProtKB-ARBA"/>
</dbReference>
<dbReference type="GO" id="GO:0005975">
    <property type="term" value="P:carbohydrate metabolic process"/>
    <property type="evidence" value="ECO:0007669"/>
    <property type="project" value="InterPro"/>
</dbReference>
<evidence type="ECO:0000313" key="6">
    <source>
        <dbReference type="EMBL" id="KRL67763.1"/>
    </source>
</evidence>
<keyword evidence="4" id="KW-0326">Glycosidase</keyword>
<dbReference type="AlphaFoldDB" id="A0A0R1SNG3"/>
<evidence type="ECO:0000313" key="7">
    <source>
        <dbReference type="Proteomes" id="UP000052013"/>
    </source>
</evidence>
<evidence type="ECO:0000259" key="5">
    <source>
        <dbReference type="SMART" id="SM01217"/>
    </source>
</evidence>
<dbReference type="InterPro" id="IPR013783">
    <property type="entry name" value="Ig-like_fold"/>
</dbReference>